<dbReference type="Gene3D" id="3.40.630.30">
    <property type="match status" value="1"/>
</dbReference>
<dbReference type="EMBL" id="BA000004">
    <property type="protein sequence ID" value="BAB05803.1"/>
    <property type="molecule type" value="Genomic_DNA"/>
</dbReference>
<dbReference type="OrthoDB" id="7054616at2"/>
<dbReference type="HOGENOM" id="CLU_074296_0_1_9"/>
<sequence length="275" mass="31607">MISELPTEEFFRCKGLLDEHGHIEAKAIVEEINPGRIFVDNTDFPNSGLIWLGNNDGFIFIGDESNEPFNKELNSFIDTVITPEAKKVGLTWFEAIGNHRKWDETIKKGFGHRNLGSWNQKVYTLQADDFKHHVELTIDPKYRVVNIHKSLFEDKTIKNISFLHSKILESWSSIECFFSYGIGYCIISNHNEIVSVCKSGFVAGNVHSIDIQTLEEHRGRKLAQKITRAFVKKCFDRGIIPYWDCMESNKPSIAVAVNIGFKNLYSYKGYEFPFK</sequence>
<dbReference type="PANTHER" id="PTHR31143">
    <property type="match status" value="1"/>
</dbReference>
<dbReference type="Pfam" id="PF12746">
    <property type="entry name" value="GNAT_acetyltran"/>
    <property type="match status" value="1"/>
</dbReference>
<gene>
    <name evidence="2" type="ordered locus">BH2084</name>
</gene>
<dbReference type="SUPFAM" id="SSF55729">
    <property type="entry name" value="Acyl-CoA N-acyltransferases (Nat)"/>
    <property type="match status" value="1"/>
</dbReference>
<dbReference type="InterPro" id="IPR000182">
    <property type="entry name" value="GNAT_dom"/>
</dbReference>
<dbReference type="GO" id="GO:0016747">
    <property type="term" value="F:acyltransferase activity, transferring groups other than amino-acyl groups"/>
    <property type="evidence" value="ECO:0007669"/>
    <property type="project" value="InterPro"/>
</dbReference>
<dbReference type="KEGG" id="bha:BH2084"/>
<evidence type="ECO:0000259" key="1">
    <source>
        <dbReference type="PROSITE" id="PS51186"/>
    </source>
</evidence>
<dbReference type="Proteomes" id="UP000001258">
    <property type="component" value="Chromosome"/>
</dbReference>
<keyword evidence="3" id="KW-1185">Reference proteome</keyword>
<reference evidence="2 3" key="1">
    <citation type="journal article" date="2000" name="Nucleic Acids Res.">
        <title>Complete genome sequence of the alkaliphilic bacterium Bacillus halodurans and genomic sequence comparison with Bacillus subtilis.</title>
        <authorList>
            <person name="Takami H."/>
            <person name="Nakasone K."/>
            <person name="Takaki Y."/>
            <person name="Maeno G."/>
            <person name="Sasaki R."/>
            <person name="Masui N."/>
            <person name="Fuji F."/>
            <person name="Hirama C."/>
            <person name="Nakamura Y."/>
            <person name="Ogasawara N."/>
            <person name="Kuhara S."/>
            <person name="Horikoshi K."/>
        </authorList>
    </citation>
    <scope>NUCLEOTIDE SEQUENCE [LARGE SCALE GENOMIC DNA]</scope>
    <source>
        <strain evidence="3">ATCC BAA-125 / DSM 18197 / FERM 7344 / JCM 9153 / C-125</strain>
    </source>
</reference>
<accession>Q9KB47</accession>
<dbReference type="RefSeq" id="WP_010898242.1">
    <property type="nucleotide sequence ID" value="NC_002570.2"/>
</dbReference>
<dbReference type="PROSITE" id="PS51186">
    <property type="entry name" value="GNAT"/>
    <property type="match status" value="1"/>
</dbReference>
<proteinExistence type="predicted"/>
<dbReference type="STRING" id="272558.gene:10727982"/>
<dbReference type="AlphaFoldDB" id="Q9KB47"/>
<dbReference type="PANTHER" id="PTHR31143:SF2">
    <property type="entry name" value="FR47-LIKE DOMAIN-CONTAINING PROTEIN-RELATED"/>
    <property type="match status" value="1"/>
</dbReference>
<evidence type="ECO:0000313" key="2">
    <source>
        <dbReference type="EMBL" id="BAB05803.1"/>
    </source>
</evidence>
<dbReference type="InterPro" id="IPR016181">
    <property type="entry name" value="Acyl_CoA_acyltransferase"/>
</dbReference>
<dbReference type="InterPro" id="IPR027365">
    <property type="entry name" value="GNAT_acetyltra_YdfB-like"/>
</dbReference>
<feature type="domain" description="N-acetyltransferase" evidence="1">
    <location>
        <begin position="131"/>
        <end position="275"/>
    </location>
</feature>
<evidence type="ECO:0000313" key="3">
    <source>
        <dbReference type="Proteomes" id="UP000001258"/>
    </source>
</evidence>
<dbReference type="eggNOG" id="COG1670">
    <property type="taxonomic scope" value="Bacteria"/>
</dbReference>
<name>Q9KB47_HALH5</name>
<organism evidence="2 3">
    <name type="scientific">Halalkalibacterium halodurans (strain ATCC BAA-125 / DSM 18197 / FERM 7344 / JCM 9153 / C-125)</name>
    <name type="common">Bacillus halodurans</name>
    <dbReference type="NCBI Taxonomy" id="272558"/>
    <lineage>
        <taxon>Bacteria</taxon>
        <taxon>Bacillati</taxon>
        <taxon>Bacillota</taxon>
        <taxon>Bacilli</taxon>
        <taxon>Bacillales</taxon>
        <taxon>Bacillaceae</taxon>
        <taxon>Halalkalibacterium (ex Joshi et al. 2022)</taxon>
    </lineage>
</organism>
<dbReference type="PIR" id="D83910">
    <property type="entry name" value="D83910"/>
</dbReference>
<protein>
    <submittedName>
        <fullName evidence="2">BH2084 protein</fullName>
    </submittedName>
</protein>